<evidence type="ECO:0000313" key="5">
    <source>
        <dbReference type="EMBL" id="MBZ0159717.1"/>
    </source>
</evidence>
<dbReference type="Proteomes" id="UP001197609">
    <property type="component" value="Unassembled WGS sequence"/>
</dbReference>
<dbReference type="PANTHER" id="PTHR24220">
    <property type="entry name" value="IMPORT ATP-BINDING PROTEIN"/>
    <property type="match status" value="1"/>
</dbReference>
<proteinExistence type="predicted"/>
<dbReference type="GO" id="GO:0016887">
    <property type="term" value="F:ATP hydrolysis activity"/>
    <property type="evidence" value="ECO:0007669"/>
    <property type="project" value="InterPro"/>
</dbReference>
<keyword evidence="2" id="KW-0547">Nucleotide-binding</keyword>
<dbReference type="InterPro" id="IPR015854">
    <property type="entry name" value="ABC_transpr_LolD-like"/>
</dbReference>
<dbReference type="SUPFAM" id="SSF52540">
    <property type="entry name" value="P-loop containing nucleoside triphosphate hydrolases"/>
    <property type="match status" value="1"/>
</dbReference>
<dbReference type="InterPro" id="IPR017911">
    <property type="entry name" value="MacB-like_ATP-bd"/>
</dbReference>
<dbReference type="Gene3D" id="3.40.50.300">
    <property type="entry name" value="P-loop containing nucleotide triphosphate hydrolases"/>
    <property type="match status" value="1"/>
</dbReference>
<keyword evidence="3 5" id="KW-0067">ATP-binding</keyword>
<dbReference type="GO" id="GO:0098796">
    <property type="term" value="C:membrane protein complex"/>
    <property type="evidence" value="ECO:0007669"/>
    <property type="project" value="UniProtKB-ARBA"/>
</dbReference>
<accession>A0AAJ1EKD9</accession>
<protein>
    <submittedName>
        <fullName evidence="5">ABC transporter ATP-binding protein</fullName>
    </submittedName>
</protein>
<dbReference type="PROSITE" id="PS00211">
    <property type="entry name" value="ABC_TRANSPORTER_1"/>
    <property type="match status" value="1"/>
</dbReference>
<dbReference type="SMART" id="SM00382">
    <property type="entry name" value="AAA"/>
    <property type="match status" value="1"/>
</dbReference>
<dbReference type="FunFam" id="3.40.50.300:FF:000032">
    <property type="entry name" value="Export ABC transporter ATP-binding protein"/>
    <property type="match status" value="1"/>
</dbReference>
<organism evidence="5 6">
    <name type="scientific">Candidatus Methylomirabilis tolerans</name>
    <dbReference type="NCBI Taxonomy" id="3123416"/>
    <lineage>
        <taxon>Bacteria</taxon>
        <taxon>Candidatus Methylomirabilota</taxon>
        <taxon>Candidatus Methylomirabilia</taxon>
        <taxon>Candidatus Methylomirabilales</taxon>
        <taxon>Candidatus Methylomirabilaceae</taxon>
        <taxon>Candidatus Methylomirabilis</taxon>
    </lineage>
</organism>
<reference evidence="5 6" key="1">
    <citation type="journal article" date="2021" name="bioRxiv">
        <title>Unraveling nitrogen, sulfur and carbon metabolic pathways and microbial community transcriptional responses to substrate deprivation and toxicity stresses in a bioreactor mimicking anoxic brackish coastal sediment conditions.</title>
        <authorList>
            <person name="Martins P.D."/>
            <person name="Echeveste M.J."/>
            <person name="Arshad A."/>
            <person name="Kurth J."/>
            <person name="Ouboter H."/>
            <person name="Jetten M.S.M."/>
            <person name="Welte C.U."/>
        </authorList>
    </citation>
    <scope>NUCLEOTIDE SEQUENCE [LARGE SCALE GENOMIC DNA]</scope>
    <source>
        <strain evidence="5">MAG_38</strain>
    </source>
</reference>
<feature type="domain" description="ABC transporter" evidence="4">
    <location>
        <begin position="5"/>
        <end position="229"/>
    </location>
</feature>
<evidence type="ECO:0000256" key="3">
    <source>
        <dbReference type="ARBA" id="ARBA00022840"/>
    </source>
</evidence>
<keyword evidence="1" id="KW-0813">Transport</keyword>
<dbReference type="GO" id="GO:0005886">
    <property type="term" value="C:plasma membrane"/>
    <property type="evidence" value="ECO:0007669"/>
    <property type="project" value="TreeGrafter"/>
</dbReference>
<name>A0AAJ1EKD9_9BACT</name>
<gene>
    <name evidence="5" type="ORF">K8G79_06245</name>
</gene>
<dbReference type="AlphaFoldDB" id="A0AAJ1EKD9"/>
<evidence type="ECO:0000256" key="1">
    <source>
        <dbReference type="ARBA" id="ARBA00022448"/>
    </source>
</evidence>
<comment type="caution">
    <text evidence="5">The sequence shown here is derived from an EMBL/GenBank/DDBJ whole genome shotgun (WGS) entry which is preliminary data.</text>
</comment>
<evidence type="ECO:0000313" key="6">
    <source>
        <dbReference type="Proteomes" id="UP001197609"/>
    </source>
</evidence>
<dbReference type="InterPro" id="IPR003593">
    <property type="entry name" value="AAA+_ATPase"/>
</dbReference>
<dbReference type="Pfam" id="PF00005">
    <property type="entry name" value="ABC_tran"/>
    <property type="match status" value="1"/>
</dbReference>
<sequence>MEPVVRVRKLTKVYGSGDTAVTALADAGLEVFPAELVAIIGPSGSGKTTLLTAIGCVKEPTSGYIEIDGRVVFDNGWHKVDLLQLRREKIGFILQSFNLLPFLTTLENVLIAMDLVGRRGKEARERATGLLDYLQVAHRLGTYPENLSGGEKQRVAIARAMANDPKILLADEPTAQLDTERGKTVMSLMKKLAKEKHSAVIVVTHDRRMVEDFDRIYMLEDGRMVNHQQ</sequence>
<dbReference type="InterPro" id="IPR003439">
    <property type="entry name" value="ABC_transporter-like_ATP-bd"/>
</dbReference>
<dbReference type="PANTHER" id="PTHR24220:SF86">
    <property type="entry name" value="ABC TRANSPORTER ABCH.1"/>
    <property type="match status" value="1"/>
</dbReference>
<dbReference type="GO" id="GO:0022857">
    <property type="term" value="F:transmembrane transporter activity"/>
    <property type="evidence" value="ECO:0007669"/>
    <property type="project" value="TreeGrafter"/>
</dbReference>
<dbReference type="EMBL" id="JAIOIU010000075">
    <property type="protein sequence ID" value="MBZ0159717.1"/>
    <property type="molecule type" value="Genomic_DNA"/>
</dbReference>
<dbReference type="CDD" id="cd03255">
    <property type="entry name" value="ABC_MJ0796_LolCDE_FtsE"/>
    <property type="match status" value="1"/>
</dbReference>
<dbReference type="InterPro" id="IPR027417">
    <property type="entry name" value="P-loop_NTPase"/>
</dbReference>
<evidence type="ECO:0000259" key="4">
    <source>
        <dbReference type="PROSITE" id="PS50893"/>
    </source>
</evidence>
<dbReference type="GO" id="GO:0005524">
    <property type="term" value="F:ATP binding"/>
    <property type="evidence" value="ECO:0007669"/>
    <property type="project" value="UniProtKB-KW"/>
</dbReference>
<dbReference type="InterPro" id="IPR017871">
    <property type="entry name" value="ABC_transporter-like_CS"/>
</dbReference>
<evidence type="ECO:0000256" key="2">
    <source>
        <dbReference type="ARBA" id="ARBA00022741"/>
    </source>
</evidence>
<dbReference type="PROSITE" id="PS50893">
    <property type="entry name" value="ABC_TRANSPORTER_2"/>
    <property type="match status" value="1"/>
</dbReference>